<evidence type="ECO:0000313" key="8">
    <source>
        <dbReference type="Proteomes" id="UP001163096"/>
    </source>
</evidence>
<dbReference type="InterPro" id="IPR029045">
    <property type="entry name" value="ClpP/crotonase-like_dom_sf"/>
</dbReference>
<dbReference type="AlphaFoldDB" id="A0A9X9S4C5"/>
<dbReference type="GeneID" id="76835976"/>
<reference evidence="7" key="1">
    <citation type="submission" date="2022-11" db="EMBL/GenBank/DDBJ databases">
        <title>Complete genome sequence of Methanogenium organophilum DSM 3596.</title>
        <authorList>
            <person name="Chen S.-C."/>
            <person name="Lai S.-J."/>
            <person name="You Y.-T."/>
        </authorList>
    </citation>
    <scope>NUCLEOTIDE SEQUENCE</scope>
    <source>
        <strain evidence="7">DSM 3596</strain>
    </source>
</reference>
<feature type="transmembrane region" description="Helical" evidence="5">
    <location>
        <begin position="20"/>
        <end position="43"/>
    </location>
</feature>
<evidence type="ECO:0000256" key="5">
    <source>
        <dbReference type="SAM" id="Phobius"/>
    </source>
</evidence>
<proteinExistence type="inferred from homology"/>
<dbReference type="Gene3D" id="6.20.330.10">
    <property type="match status" value="1"/>
</dbReference>
<evidence type="ECO:0000256" key="1">
    <source>
        <dbReference type="ARBA" id="ARBA00008683"/>
    </source>
</evidence>
<dbReference type="Pfam" id="PF01343">
    <property type="entry name" value="Peptidase_S49"/>
    <property type="match status" value="1"/>
</dbReference>
<keyword evidence="3" id="KW-0378">Hydrolase</keyword>
<gene>
    <name evidence="7" type="primary">sppA</name>
    <name evidence="7" type="ORF">OU421_12700</name>
</gene>
<dbReference type="GO" id="GO:0008236">
    <property type="term" value="F:serine-type peptidase activity"/>
    <property type="evidence" value="ECO:0007669"/>
    <property type="project" value="UniProtKB-KW"/>
</dbReference>
<dbReference type="Gene3D" id="3.90.226.10">
    <property type="entry name" value="2-enoyl-CoA Hydratase, Chain A, domain 1"/>
    <property type="match status" value="1"/>
</dbReference>
<organism evidence="7 8">
    <name type="scientific">Methanogenium organophilum</name>
    <dbReference type="NCBI Taxonomy" id="2199"/>
    <lineage>
        <taxon>Archaea</taxon>
        <taxon>Methanobacteriati</taxon>
        <taxon>Methanobacteriota</taxon>
        <taxon>Stenosarchaea group</taxon>
        <taxon>Methanomicrobia</taxon>
        <taxon>Methanomicrobiales</taxon>
        <taxon>Methanomicrobiaceae</taxon>
        <taxon>Methanogenium</taxon>
    </lineage>
</organism>
<evidence type="ECO:0000256" key="3">
    <source>
        <dbReference type="ARBA" id="ARBA00022801"/>
    </source>
</evidence>
<evidence type="ECO:0000256" key="2">
    <source>
        <dbReference type="ARBA" id="ARBA00022670"/>
    </source>
</evidence>
<keyword evidence="5" id="KW-0812">Transmembrane</keyword>
<dbReference type="RefSeq" id="WP_268186476.1">
    <property type="nucleotide sequence ID" value="NZ_CP113361.1"/>
</dbReference>
<keyword evidence="2" id="KW-0645">Protease</keyword>
<dbReference type="InterPro" id="IPR004635">
    <property type="entry name" value="Pept_S49_SppA"/>
</dbReference>
<keyword evidence="5" id="KW-0472">Membrane</keyword>
<dbReference type="InterPro" id="IPR002142">
    <property type="entry name" value="Peptidase_S49"/>
</dbReference>
<dbReference type="EMBL" id="CP113361">
    <property type="protein sequence ID" value="WAI01252.1"/>
    <property type="molecule type" value="Genomic_DNA"/>
</dbReference>
<name>A0A9X9S4C5_METOG</name>
<protein>
    <submittedName>
        <fullName evidence="7">Signal peptide peptidase SppA</fullName>
    </submittedName>
</protein>
<dbReference type="PANTHER" id="PTHR42987:SF4">
    <property type="entry name" value="PROTEASE SOHB-RELATED"/>
    <property type="match status" value="1"/>
</dbReference>
<keyword evidence="8" id="KW-1185">Reference proteome</keyword>
<evidence type="ECO:0000256" key="4">
    <source>
        <dbReference type="ARBA" id="ARBA00022825"/>
    </source>
</evidence>
<dbReference type="KEGG" id="mou:OU421_12700"/>
<comment type="similarity">
    <text evidence="1">Belongs to the peptidase S49 family.</text>
</comment>
<keyword evidence="4" id="KW-0720">Serine protease</keyword>
<accession>A0A9X9S4C5</accession>
<dbReference type="SUPFAM" id="SSF52096">
    <property type="entry name" value="ClpP/crotonase"/>
    <property type="match status" value="1"/>
</dbReference>
<evidence type="ECO:0000259" key="6">
    <source>
        <dbReference type="Pfam" id="PF01343"/>
    </source>
</evidence>
<evidence type="ECO:0000313" key="7">
    <source>
        <dbReference type="EMBL" id="WAI01252.1"/>
    </source>
</evidence>
<dbReference type="NCBIfam" id="TIGR00706">
    <property type="entry name" value="SppA_dom"/>
    <property type="match status" value="1"/>
</dbReference>
<dbReference type="CDD" id="cd07023">
    <property type="entry name" value="S49_Sppa_N_C"/>
    <property type="match status" value="1"/>
</dbReference>
<dbReference type="GO" id="GO:0006508">
    <property type="term" value="P:proteolysis"/>
    <property type="evidence" value="ECO:0007669"/>
    <property type="project" value="UniProtKB-KW"/>
</dbReference>
<dbReference type="InterPro" id="IPR047272">
    <property type="entry name" value="S49_SppA_C"/>
</dbReference>
<feature type="domain" description="Peptidase S49" evidence="6">
    <location>
        <begin position="117"/>
        <end position="256"/>
    </location>
</feature>
<dbReference type="Proteomes" id="UP001163096">
    <property type="component" value="Chromosome"/>
</dbReference>
<sequence length="261" mass="28597">MGWLTEEVDRINRKRMRRGWIKYFFLGGITALILAAIIIAALLTVSEEFSVSVIRVEGTIVSGNVNGNGYAGSEYIGRELRAAADDPLVEGIVLRVNSPGGSPAAAQEIVRDIDYAKERKPVIVSMGEMATSAAYHISSHADVIYANPDTMTGSIGTIWTIFDYSKSLEDEGVSVDVLKSGEKKDITSPYRSLTDSEREYLQELVNQSSEIFITDVMEQRGVNRSIIEDARPIRGDYAKNIGLVDEMGNLFDAINAVSGYS</sequence>
<keyword evidence="5" id="KW-1133">Transmembrane helix</keyword>
<dbReference type="PANTHER" id="PTHR42987">
    <property type="entry name" value="PEPTIDASE S49"/>
    <property type="match status" value="1"/>
</dbReference>